<dbReference type="Pfam" id="PF01381">
    <property type="entry name" value="HTH_3"/>
    <property type="match status" value="1"/>
</dbReference>
<evidence type="ECO:0000259" key="1">
    <source>
        <dbReference type="PROSITE" id="PS50943"/>
    </source>
</evidence>
<dbReference type="SMART" id="SM00530">
    <property type="entry name" value="HTH_XRE"/>
    <property type="match status" value="1"/>
</dbReference>
<proteinExistence type="predicted"/>
<dbReference type="CDD" id="cd00093">
    <property type="entry name" value="HTH_XRE"/>
    <property type="match status" value="1"/>
</dbReference>
<dbReference type="RefSeq" id="WP_343165586.1">
    <property type="nucleotide sequence ID" value="NZ_JBHRSV010000015.1"/>
</dbReference>
<comment type="caution">
    <text evidence="2">The sequence shown here is derived from an EMBL/GenBank/DDBJ whole genome shotgun (WGS) entry which is preliminary data.</text>
</comment>
<dbReference type="EMBL" id="JBHRSV010000015">
    <property type="protein sequence ID" value="MFC2926063.1"/>
    <property type="molecule type" value="Genomic_DNA"/>
</dbReference>
<evidence type="ECO:0000313" key="3">
    <source>
        <dbReference type="Proteomes" id="UP001595379"/>
    </source>
</evidence>
<sequence>MIMSESSPPHDLTPKQVRAARALLAWSQQDLAKAAGVGTSTVADFERGSRTPVANNAQAIRTALQGAGVSFLAGGAIIGPAVPAFAGAPAPGTPVRWVSAQDLSEWGDRTDGAVSLPTLIAKLVQASLDPSLVLRFPSDEGVRHPGWDGITTAKVGNNYVPKGRAGWELSVQRRNVQQKAEGDYVKRTADPGQLDPTTDAFIFVTLRHWPQKDAWAKARQDEGPWREVRAYDADDLVHWIEQHPAVGLWIAARLNKRPPGTRELDEVWEEWSLATEWPLTEDLVLADRSEDSAEVLRWLRGDPSVLSLQATTSDEVAAFIHATLSELPTDTAAAYRARTLVATTPDAGRELMYAPAPLVLLLTEPDPGLARALVKRGHFVLQAYDERLTSMGEIRTLARPSRDGISAALEAAGMAEPRARALARDSARNLAALRRLIPGAPGRLPRWAQGSPSKALLAALLAGGWSEDSHGDRARLADLADQPYDAVIAELTPLLGAIDSPVQKIGQAWRIASPSDAWFLLAHNLTPAMLSRFETVAHAVLGAADPRFEMPPDERWMAGVHGVRPDYSGLLRHGVGQVLILLALWGDKAVAISDAARRPDAIVAKLLRGADAQRWWSLSSDFRLLAEASPEAFLNALEDSLDQDEPAISVLFGHDEGGIFGSEHLSDLMWALEALAWSPDWMPRVSQVLARLHAIDIKPRKYVNGPMNSLREIHILWLPQTYATQEQRMRALDLIRKRDPNTAWELMLKVLPSGHDFSTPSPLPRWRDFSVDKPEVVTWSLIGRGAAKITQRLISDVGSDAKRWAALLERLNDLSPGMESALAGLEEVEPAIADEAGRAILRDSLRRLLHRHREFPGADWSLDEAVLDRLEGVYERLAPADPIERFAWLFENGVAMPRPTTEGWEAEQRQVDAARVDAVEAVFADGGASAVLALARLVDTAGYIGKALYDAEIAVEKLDHLLEVTVRSVDANARDVAHGLINSMFRDRKEPWAAALIGRAQREAWGEDALITILRALPACQWTWDQVAAIGSDIEKTYWRQAPVIWIDGDSKAVAYAIRQLVDVGRARHALALVGRRNKDITLPSQLLMEVLEQAAKQPIEGDVGSNEATMFRHYVAETLTALDEREDVDRNALATLEWNYLQVLEHSRRPAKVLLSELAEQPKLFVEMLSAIFRADENSAVEDPEPDDPEQARAVASQAYRLLELWDHIPGRREDNTIDGEILENWVREARMLAKTAGRADIADSKIGQMLSASPVGADGNWPAEPIREVLDLFRSKPMLEGFRVGKLNRRGVTTRMPGDGGEQERVLAAKYRAWAQAIIFEHPHTAKALDEIARSYELDAKREDEAAELLDWHH</sequence>
<dbReference type="SUPFAM" id="SSF47413">
    <property type="entry name" value="lambda repressor-like DNA-binding domains"/>
    <property type="match status" value="1"/>
</dbReference>
<dbReference type="Proteomes" id="UP001595379">
    <property type="component" value="Unassembled WGS sequence"/>
</dbReference>
<dbReference type="PROSITE" id="PS50943">
    <property type="entry name" value="HTH_CROC1"/>
    <property type="match status" value="1"/>
</dbReference>
<accession>A0ABV6ZXF4</accession>
<evidence type="ECO:0000313" key="2">
    <source>
        <dbReference type="EMBL" id="MFC2926063.1"/>
    </source>
</evidence>
<dbReference type="InterPro" id="IPR001387">
    <property type="entry name" value="Cro/C1-type_HTH"/>
</dbReference>
<gene>
    <name evidence="2" type="ORF">ACFOOR_08090</name>
</gene>
<dbReference type="Gene3D" id="1.10.260.40">
    <property type="entry name" value="lambda repressor-like DNA-binding domains"/>
    <property type="match status" value="1"/>
</dbReference>
<protein>
    <submittedName>
        <fullName evidence="2">Helix-turn-helix domain-containing protein</fullName>
    </submittedName>
</protein>
<name>A0ABV6ZXF4_9PROT</name>
<feature type="domain" description="HTH cro/C1-type" evidence="1">
    <location>
        <begin position="17"/>
        <end position="71"/>
    </location>
</feature>
<keyword evidence="3" id="KW-1185">Reference proteome</keyword>
<dbReference type="InterPro" id="IPR010982">
    <property type="entry name" value="Lambda_DNA-bd_dom_sf"/>
</dbReference>
<organism evidence="2 3">
    <name type="scientific">Hyphobacterium vulgare</name>
    <dbReference type="NCBI Taxonomy" id="1736751"/>
    <lineage>
        <taxon>Bacteria</taxon>
        <taxon>Pseudomonadati</taxon>
        <taxon>Pseudomonadota</taxon>
        <taxon>Alphaproteobacteria</taxon>
        <taxon>Maricaulales</taxon>
        <taxon>Maricaulaceae</taxon>
        <taxon>Hyphobacterium</taxon>
    </lineage>
</organism>
<reference evidence="3" key="1">
    <citation type="journal article" date="2019" name="Int. J. Syst. Evol. Microbiol.">
        <title>The Global Catalogue of Microorganisms (GCM) 10K type strain sequencing project: providing services to taxonomists for standard genome sequencing and annotation.</title>
        <authorList>
            <consortium name="The Broad Institute Genomics Platform"/>
            <consortium name="The Broad Institute Genome Sequencing Center for Infectious Disease"/>
            <person name="Wu L."/>
            <person name="Ma J."/>
        </authorList>
    </citation>
    <scope>NUCLEOTIDE SEQUENCE [LARGE SCALE GENOMIC DNA]</scope>
    <source>
        <strain evidence="3">KCTC 52487</strain>
    </source>
</reference>